<evidence type="ECO:0000313" key="2">
    <source>
        <dbReference type="EMBL" id="KAB1076804.1"/>
    </source>
</evidence>
<dbReference type="OrthoDB" id="9814952at2"/>
<gene>
    <name evidence="2" type="ORF">F6X53_21290</name>
</gene>
<reference evidence="2 3" key="1">
    <citation type="submission" date="2019-09" db="EMBL/GenBank/DDBJ databases">
        <title>YIM 48816 draft genome.</title>
        <authorList>
            <person name="Jiang L."/>
        </authorList>
    </citation>
    <scope>NUCLEOTIDE SEQUENCE [LARGE SCALE GENOMIC DNA]</scope>
    <source>
        <strain evidence="2 3">YIM 48816</strain>
    </source>
</reference>
<dbReference type="RefSeq" id="WP_151002366.1">
    <property type="nucleotide sequence ID" value="NZ_BPQY01000598.1"/>
</dbReference>
<dbReference type="EMBL" id="VZZK01000026">
    <property type="protein sequence ID" value="KAB1076804.1"/>
    <property type="molecule type" value="Genomic_DNA"/>
</dbReference>
<dbReference type="Pfam" id="PF05016">
    <property type="entry name" value="ParE_toxin"/>
    <property type="match status" value="1"/>
</dbReference>
<dbReference type="InterPro" id="IPR035093">
    <property type="entry name" value="RelE/ParE_toxin_dom_sf"/>
</dbReference>
<accession>A0A6L3SVA6</accession>
<comment type="caution">
    <text evidence="2">The sequence shown here is derived from an EMBL/GenBank/DDBJ whole genome shotgun (WGS) entry which is preliminary data.</text>
</comment>
<dbReference type="AlphaFoldDB" id="A0A6L3SVA6"/>
<dbReference type="InterPro" id="IPR007712">
    <property type="entry name" value="RelE/ParE_toxin"/>
</dbReference>
<evidence type="ECO:0000313" key="3">
    <source>
        <dbReference type="Proteomes" id="UP000474159"/>
    </source>
</evidence>
<organism evidence="2 3">
    <name type="scientific">Methylobacterium soli</name>
    <dbReference type="NCBI Taxonomy" id="553447"/>
    <lineage>
        <taxon>Bacteria</taxon>
        <taxon>Pseudomonadati</taxon>
        <taxon>Pseudomonadota</taxon>
        <taxon>Alphaproteobacteria</taxon>
        <taxon>Hyphomicrobiales</taxon>
        <taxon>Methylobacteriaceae</taxon>
        <taxon>Methylobacterium</taxon>
    </lineage>
</organism>
<keyword evidence="3" id="KW-1185">Reference proteome</keyword>
<dbReference type="Gene3D" id="3.30.2310.20">
    <property type="entry name" value="RelE-like"/>
    <property type="match status" value="1"/>
</dbReference>
<name>A0A6L3SVA6_9HYPH</name>
<protein>
    <submittedName>
        <fullName evidence="2">Type II toxin-antitoxin system RelE/ParE family toxin</fullName>
    </submittedName>
</protein>
<keyword evidence="1" id="KW-1277">Toxin-antitoxin system</keyword>
<dbReference type="Proteomes" id="UP000474159">
    <property type="component" value="Unassembled WGS sequence"/>
</dbReference>
<evidence type="ECO:0000256" key="1">
    <source>
        <dbReference type="ARBA" id="ARBA00022649"/>
    </source>
</evidence>
<proteinExistence type="predicted"/>
<sequence length="109" mass="12295">MTYRVLFSPEARDDLFALRHYIAGEAGVAVAAAFTEAIVAYCESFATFPERGRRRDDIRPGLRIIGFRRRATIAFALRGTDVLVLGVLYAGRDIERALRDERAPRDHDP</sequence>